<dbReference type="Gene3D" id="2.40.40.20">
    <property type="match status" value="1"/>
</dbReference>
<name>A0ABS9X124_9GAMM</name>
<protein>
    <recommendedName>
        <fullName evidence="1">Molybdopterin dinucleotide-binding domain-containing protein</fullName>
    </recommendedName>
</protein>
<keyword evidence="3" id="KW-1185">Reference proteome</keyword>
<dbReference type="InterPro" id="IPR009010">
    <property type="entry name" value="Asp_de-COase-like_dom_sf"/>
</dbReference>
<comment type="caution">
    <text evidence="2">The sequence shown here is derived from an EMBL/GenBank/DDBJ whole genome shotgun (WGS) entry which is preliminary data.</text>
</comment>
<dbReference type="InterPro" id="IPR050123">
    <property type="entry name" value="Prok_molybdopt-oxidoreductase"/>
</dbReference>
<accession>A0ABS9X124</accession>
<evidence type="ECO:0000313" key="2">
    <source>
        <dbReference type="EMBL" id="MCI2283940.1"/>
    </source>
</evidence>
<dbReference type="CDD" id="cd02787">
    <property type="entry name" value="MopB_CT_ydeP"/>
    <property type="match status" value="1"/>
</dbReference>
<organism evidence="2 3">
    <name type="scientific">Colwellia maritima</name>
    <dbReference type="NCBI Taxonomy" id="2912588"/>
    <lineage>
        <taxon>Bacteria</taxon>
        <taxon>Pseudomonadati</taxon>
        <taxon>Pseudomonadota</taxon>
        <taxon>Gammaproteobacteria</taxon>
        <taxon>Alteromonadales</taxon>
        <taxon>Colwelliaceae</taxon>
        <taxon>Colwellia</taxon>
    </lineage>
</organism>
<dbReference type="EMBL" id="JAKKSL010000002">
    <property type="protein sequence ID" value="MCI2283940.1"/>
    <property type="molecule type" value="Genomic_DNA"/>
</dbReference>
<evidence type="ECO:0000313" key="3">
    <source>
        <dbReference type="Proteomes" id="UP001139646"/>
    </source>
</evidence>
<dbReference type="SUPFAM" id="SSF50692">
    <property type="entry name" value="ADC-like"/>
    <property type="match status" value="1"/>
</dbReference>
<dbReference type="PANTHER" id="PTHR43105">
    <property type="entry name" value="RESPIRATORY NITRATE REDUCTASE"/>
    <property type="match status" value="1"/>
</dbReference>
<dbReference type="SUPFAM" id="SSF53706">
    <property type="entry name" value="Formate dehydrogenase/DMSO reductase, domains 1-3"/>
    <property type="match status" value="1"/>
</dbReference>
<dbReference type="PANTHER" id="PTHR43105:SF4">
    <property type="entry name" value="PROTEIN YDEP"/>
    <property type="match status" value="1"/>
</dbReference>
<dbReference type="Proteomes" id="UP001139646">
    <property type="component" value="Unassembled WGS sequence"/>
</dbReference>
<evidence type="ECO:0000259" key="1">
    <source>
        <dbReference type="Pfam" id="PF01568"/>
    </source>
</evidence>
<gene>
    <name evidence="2" type="ORF">L3081_11685</name>
</gene>
<dbReference type="Pfam" id="PF01568">
    <property type="entry name" value="Molydop_binding"/>
    <property type="match status" value="1"/>
</dbReference>
<proteinExistence type="predicted"/>
<reference evidence="2" key="1">
    <citation type="submission" date="2022-01" db="EMBL/GenBank/DDBJ databases">
        <title>Colwellia maritima, isolated from seawater.</title>
        <authorList>
            <person name="Kristyanto S."/>
            <person name="Jung J."/>
            <person name="Jeon C.O."/>
        </authorList>
    </citation>
    <scope>NUCLEOTIDE SEQUENCE</scope>
    <source>
        <strain evidence="2">MSW7</strain>
    </source>
</reference>
<feature type="domain" description="Molybdopterin dinucleotide-binding" evidence="1">
    <location>
        <begin position="107"/>
        <end position="214"/>
    </location>
</feature>
<dbReference type="InterPro" id="IPR006657">
    <property type="entry name" value="MoPterin_dinucl-bd_dom"/>
</dbReference>
<sequence>MNQPSTLLRSETAIIAGMATAAVGNDIVDWQNLASDYALIRDEISAVIPGFADYNEKIKAGRGFYLQNLAAQRQWNTAQKKALFSTAELPVQLAYEIAQNNTKNHVFTLQTLRSHDQYNTSIYGLDDRYRGVYGQRKVIFINANDMATLSLISGDLVKITTVSTDQVTRSVTDFKVMEYDIPAGCIAAYYPETNPLVPLESTAEDCGTPTSKSIPVTLEKLS</sequence>
<dbReference type="InterPro" id="IPR037951">
    <property type="entry name" value="MopB_CT_YdeP"/>
</dbReference>